<dbReference type="EMBL" id="AXZF01000090">
    <property type="protein sequence ID" value="ERT68024.1"/>
    <property type="molecule type" value="Genomic_DNA"/>
</dbReference>
<proteinExistence type="predicted"/>
<keyword evidence="2" id="KW-1185">Reference proteome</keyword>
<dbReference type="HOGENOM" id="CLU_3214072_0_0_0"/>
<evidence type="ECO:0000313" key="1">
    <source>
        <dbReference type="EMBL" id="ERT68024.1"/>
    </source>
</evidence>
<reference evidence="1 2" key="1">
    <citation type="submission" date="2013-08" db="EMBL/GenBank/DDBJ databases">
        <authorList>
            <person name="Weinstock G."/>
            <person name="Sodergren E."/>
            <person name="Wylie T."/>
            <person name="Fulton L."/>
            <person name="Fulton R."/>
            <person name="Fronick C."/>
            <person name="O'Laughlin M."/>
            <person name="Godfrey J."/>
            <person name="Miner T."/>
            <person name="Herter B."/>
            <person name="Appelbaum E."/>
            <person name="Cordes M."/>
            <person name="Lek S."/>
            <person name="Wollam A."/>
            <person name="Pepin K.H."/>
            <person name="Palsikar V.B."/>
            <person name="Mitreva M."/>
            <person name="Wilson R.K."/>
        </authorList>
    </citation>
    <scope>NUCLEOTIDE SEQUENCE [LARGE SCALE GENOMIC DNA]</scope>
    <source>
        <strain evidence="1 2">ATCC BAA-474</strain>
    </source>
</reference>
<dbReference type="AlphaFoldDB" id="U7VA52"/>
<organism evidence="1 2">
    <name type="scientific">Cetobacterium somerae ATCC BAA-474</name>
    <dbReference type="NCBI Taxonomy" id="1319815"/>
    <lineage>
        <taxon>Bacteria</taxon>
        <taxon>Fusobacteriati</taxon>
        <taxon>Fusobacteriota</taxon>
        <taxon>Fusobacteriia</taxon>
        <taxon>Fusobacteriales</taxon>
        <taxon>Fusobacteriaceae</taxon>
        <taxon>Cetobacterium</taxon>
    </lineage>
</organism>
<sequence>MAYSTEKNLLVPATGTLMKYTSQDTKTNFKPVSATGTMFIYSNN</sequence>
<gene>
    <name evidence="1" type="ORF">HMPREF0202_02078</name>
</gene>
<evidence type="ECO:0000313" key="2">
    <source>
        <dbReference type="Proteomes" id="UP000017081"/>
    </source>
</evidence>
<dbReference type="Proteomes" id="UP000017081">
    <property type="component" value="Unassembled WGS sequence"/>
</dbReference>
<name>U7VA52_9FUSO</name>
<protein>
    <submittedName>
        <fullName evidence="1">Uncharacterized protein</fullName>
    </submittedName>
</protein>
<comment type="caution">
    <text evidence="1">The sequence shown here is derived from an EMBL/GenBank/DDBJ whole genome shotgun (WGS) entry which is preliminary data.</text>
</comment>
<accession>U7VA52</accession>